<dbReference type="SMART" id="SM00388">
    <property type="entry name" value="HisKA"/>
    <property type="match status" value="1"/>
</dbReference>
<dbReference type="AlphaFoldDB" id="A0A433N4K2"/>
<dbReference type="CDD" id="cd19410">
    <property type="entry name" value="HK9-like_sensor"/>
    <property type="match status" value="1"/>
</dbReference>
<organism evidence="16 17">
    <name type="scientific">Chlorogloeopsis fritschii PCC 6912</name>
    <dbReference type="NCBI Taxonomy" id="211165"/>
    <lineage>
        <taxon>Bacteria</taxon>
        <taxon>Bacillati</taxon>
        <taxon>Cyanobacteriota</taxon>
        <taxon>Cyanophyceae</taxon>
        <taxon>Nostocales</taxon>
        <taxon>Chlorogloeopsidaceae</taxon>
        <taxon>Chlorogloeopsis</taxon>
    </lineage>
</organism>
<dbReference type="InterPro" id="IPR005467">
    <property type="entry name" value="His_kinase_dom"/>
</dbReference>
<keyword evidence="8" id="KW-0902">Two-component regulatory system</keyword>
<dbReference type="InterPro" id="IPR035965">
    <property type="entry name" value="PAS-like_dom_sf"/>
</dbReference>
<evidence type="ECO:0000256" key="1">
    <source>
        <dbReference type="ARBA" id="ARBA00000085"/>
    </source>
</evidence>
<evidence type="ECO:0000256" key="3">
    <source>
        <dbReference type="ARBA" id="ARBA00022553"/>
    </source>
</evidence>
<dbReference type="Gene3D" id="1.10.287.130">
    <property type="match status" value="1"/>
</dbReference>
<evidence type="ECO:0000259" key="12">
    <source>
        <dbReference type="PROSITE" id="PS50109"/>
    </source>
</evidence>
<evidence type="ECO:0000313" key="17">
    <source>
        <dbReference type="Proteomes" id="UP000268857"/>
    </source>
</evidence>
<feature type="domain" description="PAC" evidence="15">
    <location>
        <begin position="544"/>
        <end position="596"/>
    </location>
</feature>
<dbReference type="EMBL" id="RSCJ01000021">
    <property type="protein sequence ID" value="RUR76251.1"/>
    <property type="molecule type" value="Genomic_DNA"/>
</dbReference>
<keyword evidence="3 9" id="KW-0597">Phosphoprotein</keyword>
<evidence type="ECO:0000256" key="9">
    <source>
        <dbReference type="PROSITE-ProRule" id="PRU00169"/>
    </source>
</evidence>
<dbReference type="InterPro" id="IPR036890">
    <property type="entry name" value="HATPase_C_sf"/>
</dbReference>
<gene>
    <name evidence="16" type="ORF">PCC6912_44230</name>
</gene>
<dbReference type="EC" id="2.7.13.3" evidence="2"/>
<feature type="domain" description="Response regulatory" evidence="13">
    <location>
        <begin position="851"/>
        <end position="967"/>
    </location>
</feature>
<dbReference type="GO" id="GO:0005524">
    <property type="term" value="F:ATP binding"/>
    <property type="evidence" value="ECO:0007669"/>
    <property type="project" value="UniProtKB-KW"/>
</dbReference>
<feature type="coiled-coil region" evidence="10">
    <location>
        <begin position="146"/>
        <end position="180"/>
    </location>
</feature>
<feature type="domain" description="PAS" evidence="14">
    <location>
        <begin position="472"/>
        <end position="542"/>
    </location>
</feature>
<evidence type="ECO:0000256" key="8">
    <source>
        <dbReference type="ARBA" id="ARBA00023012"/>
    </source>
</evidence>
<dbReference type="CDD" id="cd00130">
    <property type="entry name" value="PAS"/>
    <property type="match status" value="3"/>
</dbReference>
<keyword evidence="5" id="KW-0547">Nucleotide-binding</keyword>
<feature type="domain" description="PAC" evidence="15">
    <location>
        <begin position="423"/>
        <end position="475"/>
    </location>
</feature>
<feature type="domain" description="PAC" evidence="15">
    <location>
        <begin position="295"/>
        <end position="347"/>
    </location>
</feature>
<dbReference type="InterPro" id="IPR011006">
    <property type="entry name" value="CheY-like_superfamily"/>
</dbReference>
<accession>A0A433N4K2</accession>
<dbReference type="PROSITE" id="PS50110">
    <property type="entry name" value="RESPONSE_REGULATORY"/>
    <property type="match status" value="1"/>
</dbReference>
<dbReference type="InterPro" id="IPR013767">
    <property type="entry name" value="PAS_fold"/>
</dbReference>
<dbReference type="PRINTS" id="PR00344">
    <property type="entry name" value="BCTRLSENSOR"/>
</dbReference>
<dbReference type="SMART" id="SM00448">
    <property type="entry name" value="REC"/>
    <property type="match status" value="1"/>
</dbReference>
<dbReference type="Pfam" id="PF02518">
    <property type="entry name" value="HATPase_c"/>
    <property type="match status" value="1"/>
</dbReference>
<dbReference type="Gene3D" id="3.40.50.2300">
    <property type="match status" value="1"/>
</dbReference>
<dbReference type="Pfam" id="PF05227">
    <property type="entry name" value="CHASE3"/>
    <property type="match status" value="1"/>
</dbReference>
<dbReference type="Pfam" id="PF00512">
    <property type="entry name" value="HisKA"/>
    <property type="match status" value="1"/>
</dbReference>
<dbReference type="GO" id="GO:0000155">
    <property type="term" value="F:phosphorelay sensor kinase activity"/>
    <property type="evidence" value="ECO:0007669"/>
    <property type="project" value="InterPro"/>
</dbReference>
<dbReference type="InterPro" id="IPR000014">
    <property type="entry name" value="PAS"/>
</dbReference>
<dbReference type="SUPFAM" id="SSF47384">
    <property type="entry name" value="Homodimeric domain of signal transducing histidine kinase"/>
    <property type="match status" value="1"/>
</dbReference>
<evidence type="ECO:0000259" key="15">
    <source>
        <dbReference type="PROSITE" id="PS50113"/>
    </source>
</evidence>
<dbReference type="InterPro" id="IPR001789">
    <property type="entry name" value="Sig_transdc_resp-reg_receiver"/>
</dbReference>
<dbReference type="PROSITE" id="PS50109">
    <property type="entry name" value="HIS_KIN"/>
    <property type="match status" value="1"/>
</dbReference>
<evidence type="ECO:0000256" key="4">
    <source>
        <dbReference type="ARBA" id="ARBA00022679"/>
    </source>
</evidence>
<reference evidence="16 17" key="1">
    <citation type="journal article" date="2019" name="Genome Biol. Evol.">
        <title>Day and night: Metabolic profiles and evolutionary relationships of six axenic non-marine cyanobacteria.</title>
        <authorList>
            <person name="Will S.E."/>
            <person name="Henke P."/>
            <person name="Boedeker C."/>
            <person name="Huang S."/>
            <person name="Brinkmann H."/>
            <person name="Rohde M."/>
            <person name="Jarek M."/>
            <person name="Friedl T."/>
            <person name="Seufert S."/>
            <person name="Schumacher M."/>
            <person name="Overmann J."/>
            <person name="Neumann-Schaal M."/>
            <person name="Petersen J."/>
        </authorList>
    </citation>
    <scope>NUCLEOTIDE SEQUENCE [LARGE SCALE GENOMIC DNA]</scope>
    <source>
        <strain evidence="16 17">PCC 6912</strain>
    </source>
</reference>
<evidence type="ECO:0000259" key="14">
    <source>
        <dbReference type="PROSITE" id="PS50112"/>
    </source>
</evidence>
<dbReference type="Proteomes" id="UP000268857">
    <property type="component" value="Unassembled WGS sequence"/>
</dbReference>
<dbReference type="SUPFAM" id="SSF55874">
    <property type="entry name" value="ATPase domain of HSP90 chaperone/DNA topoisomerase II/histidine kinase"/>
    <property type="match status" value="1"/>
</dbReference>
<dbReference type="Gene3D" id="3.30.450.20">
    <property type="entry name" value="PAS domain"/>
    <property type="match status" value="3"/>
</dbReference>
<evidence type="ECO:0000259" key="13">
    <source>
        <dbReference type="PROSITE" id="PS50110"/>
    </source>
</evidence>
<dbReference type="PROSITE" id="PS50112">
    <property type="entry name" value="PAS"/>
    <property type="match status" value="3"/>
</dbReference>
<dbReference type="CDD" id="cd17546">
    <property type="entry name" value="REC_hyHK_CKI1_RcsC-like"/>
    <property type="match status" value="1"/>
</dbReference>
<dbReference type="InterPro" id="IPR003594">
    <property type="entry name" value="HATPase_dom"/>
</dbReference>
<dbReference type="Pfam" id="PF13426">
    <property type="entry name" value="PAS_9"/>
    <property type="match status" value="1"/>
</dbReference>
<feature type="modified residue" description="4-aspartylphosphate" evidence="9">
    <location>
        <position position="902"/>
    </location>
</feature>
<dbReference type="SMART" id="SM00387">
    <property type="entry name" value="HATPase_c"/>
    <property type="match status" value="1"/>
</dbReference>
<dbReference type="Pfam" id="PF00072">
    <property type="entry name" value="Response_reg"/>
    <property type="match status" value="1"/>
</dbReference>
<dbReference type="OrthoDB" id="9788063at2"/>
<dbReference type="RefSeq" id="WP_016875952.1">
    <property type="nucleotide sequence ID" value="NZ_AJLN01000094.1"/>
</dbReference>
<dbReference type="InterPro" id="IPR004358">
    <property type="entry name" value="Sig_transdc_His_kin-like_C"/>
</dbReference>
<keyword evidence="10" id="KW-0175">Coiled coil</keyword>
<dbReference type="STRING" id="211165.GCA_000317285_03483"/>
<keyword evidence="11" id="KW-0472">Membrane</keyword>
<feature type="transmembrane region" description="Helical" evidence="11">
    <location>
        <begin position="183"/>
        <end position="204"/>
    </location>
</feature>
<dbReference type="InterPro" id="IPR003661">
    <property type="entry name" value="HisK_dim/P_dom"/>
</dbReference>
<proteinExistence type="predicted"/>
<keyword evidence="7" id="KW-0067">ATP-binding</keyword>
<name>A0A433N4K2_CHLFR</name>
<keyword evidence="4" id="KW-0808">Transferase</keyword>
<evidence type="ECO:0000256" key="7">
    <source>
        <dbReference type="ARBA" id="ARBA00022840"/>
    </source>
</evidence>
<dbReference type="SMART" id="SM00086">
    <property type="entry name" value="PAC"/>
    <property type="match status" value="3"/>
</dbReference>
<keyword evidence="11" id="KW-1133">Transmembrane helix</keyword>
<feature type="domain" description="PAS" evidence="14">
    <location>
        <begin position="365"/>
        <end position="408"/>
    </location>
</feature>
<evidence type="ECO:0000256" key="6">
    <source>
        <dbReference type="ARBA" id="ARBA00022777"/>
    </source>
</evidence>
<evidence type="ECO:0000256" key="11">
    <source>
        <dbReference type="SAM" id="Phobius"/>
    </source>
</evidence>
<dbReference type="SUPFAM" id="SSF52172">
    <property type="entry name" value="CheY-like"/>
    <property type="match status" value="1"/>
</dbReference>
<dbReference type="Pfam" id="PF08447">
    <property type="entry name" value="PAS_3"/>
    <property type="match status" value="1"/>
</dbReference>
<dbReference type="PANTHER" id="PTHR43065">
    <property type="entry name" value="SENSOR HISTIDINE KINASE"/>
    <property type="match status" value="1"/>
</dbReference>
<evidence type="ECO:0000313" key="16">
    <source>
        <dbReference type="EMBL" id="RUR76251.1"/>
    </source>
</evidence>
<sequence length="975" mass="109664">MKLSITQKLAVGFATALAVVVGNAIVSYWNTLQLIDNERWVQHTHKVLTQLESTLSTLEDAENGQRGYLITGDTSYLESYFDTDGEINENLKKLRELTADNPNQQERISLLEQKIIKRLELLQQGLSLRQQQGFTPAQELVMSGRGKRVMDEIRQIIKEMQQAENSLLEKRSQLSQASSQQTIATFTLAAILNFALIVALYIFIRRYISQNQKSQQALKNSEQQFRATFNQVAVGIAHIAPNGKWLLVNEKICEIVGYTREELLNLTFQDITHPEDLNADLEYVRQILANKIQTYSMEKRYIKKDGDRIWVNLTVSLVRESSGEPKYFISVVEDITKRKQAEQALQISLKDLADMKFALDQAAIVAFTDAQGKITYVNDKFCEISQYSKKELLGQNHRIINSGYHPREFFHQMWATITKGQVWRGEIKNHSKNGTFYWVDTTIVPLLDAQGKPFEYVAIRSDITQRKTAQEKIQEQAQLLDQSQDGIFVIDMAECIVYWNKSAENLFGWTNAEAIAKKASELVFKNTSPQLQEVQETIAQSGTWQGELYLVKKDGKEIIVDSGWTLVRNDKQEPKSILIVNTDITEKKKLEAQFLRAQRLESIGTLAGGIAHDLNNVLAPVLMSVQLLRMKFPEPQNQQLLTLMEDSVKRGANLVKQVLSFARGLSGDRTILQLKHIIREIEQIIKETFPKSIELQTDLPKDLWTVYGDATQIHQVLMNLVVNANDAMPKVGVLKIVAENVVLDEQYAKMHIDAQAGTYTVITVEDTGIGMPPEVQERIFEPFFTTKEVSKGTGLGLSTVIGIVKNHGGFVNVYSEVGKGTKFQIYFPASEGNETQQSAQEREELTGNGELILVVDDEVTIREITKSSLEAYNYRVITASDGVEAVTIYAQQWQEISIVLLDMMMPAMDGAIAIRTLEKINPDVKIIATSGLLSQQTIAESQGTGVKAFLSKPCTAKELLLAISAVNKRVLGTGD</sequence>
<evidence type="ECO:0000256" key="10">
    <source>
        <dbReference type="SAM" id="Coils"/>
    </source>
</evidence>
<dbReference type="SUPFAM" id="SSF55785">
    <property type="entry name" value="PYP-like sensor domain (PAS domain)"/>
    <property type="match status" value="3"/>
</dbReference>
<keyword evidence="17" id="KW-1185">Reference proteome</keyword>
<dbReference type="SMART" id="SM00091">
    <property type="entry name" value="PAS"/>
    <property type="match status" value="3"/>
</dbReference>
<protein>
    <recommendedName>
        <fullName evidence="2">histidine kinase</fullName>
        <ecNumber evidence="2">2.7.13.3</ecNumber>
    </recommendedName>
</protein>
<dbReference type="PANTHER" id="PTHR43065:SF46">
    <property type="entry name" value="C4-DICARBOXYLATE TRANSPORT SENSOR PROTEIN DCTB"/>
    <property type="match status" value="1"/>
</dbReference>
<evidence type="ECO:0000256" key="5">
    <source>
        <dbReference type="ARBA" id="ARBA00022741"/>
    </source>
</evidence>
<comment type="caution">
    <text evidence="16">The sequence shown here is derived from an EMBL/GenBank/DDBJ whole genome shotgun (WGS) entry which is preliminary data.</text>
</comment>
<dbReference type="Gene3D" id="3.30.565.10">
    <property type="entry name" value="Histidine kinase-like ATPase, C-terminal domain"/>
    <property type="match status" value="1"/>
</dbReference>
<feature type="domain" description="PAS" evidence="14">
    <location>
        <begin position="221"/>
        <end position="291"/>
    </location>
</feature>
<dbReference type="InterPro" id="IPR007891">
    <property type="entry name" value="CHASE3"/>
</dbReference>
<dbReference type="InterPro" id="IPR036097">
    <property type="entry name" value="HisK_dim/P_sf"/>
</dbReference>
<dbReference type="InterPro" id="IPR013655">
    <property type="entry name" value="PAS_fold_3"/>
</dbReference>
<comment type="catalytic activity">
    <reaction evidence="1">
        <text>ATP + protein L-histidine = ADP + protein N-phospho-L-histidine.</text>
        <dbReference type="EC" id="2.7.13.3"/>
    </reaction>
</comment>
<feature type="domain" description="Histidine kinase" evidence="12">
    <location>
        <begin position="609"/>
        <end position="831"/>
    </location>
</feature>
<dbReference type="Pfam" id="PF00989">
    <property type="entry name" value="PAS"/>
    <property type="match status" value="1"/>
</dbReference>
<keyword evidence="11" id="KW-0812">Transmembrane</keyword>
<dbReference type="InterPro" id="IPR001610">
    <property type="entry name" value="PAC"/>
</dbReference>
<dbReference type="PROSITE" id="PS50113">
    <property type="entry name" value="PAC"/>
    <property type="match status" value="3"/>
</dbReference>
<evidence type="ECO:0000256" key="2">
    <source>
        <dbReference type="ARBA" id="ARBA00012438"/>
    </source>
</evidence>
<dbReference type="InterPro" id="IPR000700">
    <property type="entry name" value="PAS-assoc_C"/>
</dbReference>
<dbReference type="NCBIfam" id="TIGR00229">
    <property type="entry name" value="sensory_box"/>
    <property type="match status" value="3"/>
</dbReference>
<keyword evidence="6" id="KW-0418">Kinase</keyword>
<dbReference type="CDD" id="cd00082">
    <property type="entry name" value="HisKA"/>
    <property type="match status" value="1"/>
</dbReference>
<dbReference type="GO" id="GO:0006355">
    <property type="term" value="P:regulation of DNA-templated transcription"/>
    <property type="evidence" value="ECO:0007669"/>
    <property type="project" value="InterPro"/>
</dbReference>